<dbReference type="FunFam" id="3.30.460.10:FF:000035">
    <property type="entry name" value="Poly(A) polymerase I"/>
    <property type="match status" value="1"/>
</dbReference>
<evidence type="ECO:0000256" key="5">
    <source>
        <dbReference type="ARBA" id="ARBA00022884"/>
    </source>
</evidence>
<evidence type="ECO:0000256" key="3">
    <source>
        <dbReference type="ARBA" id="ARBA00022741"/>
    </source>
</evidence>
<dbReference type="GO" id="GO:0003723">
    <property type="term" value="F:RNA binding"/>
    <property type="evidence" value="ECO:0007669"/>
    <property type="project" value="UniProtKB-UniRule"/>
</dbReference>
<feature type="domain" description="tRNA nucleotidyltransferase/poly(A) polymerase RNA and SrmB- binding" evidence="12">
    <location>
        <begin position="212"/>
        <end position="272"/>
    </location>
</feature>
<dbReference type="OrthoDB" id="9805698at2"/>
<dbReference type="CDD" id="cd05398">
    <property type="entry name" value="NT_ClassII-CCAase"/>
    <property type="match status" value="1"/>
</dbReference>
<dbReference type="InterPro" id="IPR052191">
    <property type="entry name" value="tRNA_ntf/polyA_polymerase_I"/>
</dbReference>
<keyword evidence="3 7" id="KW-0547">Nucleotide-binding</keyword>
<dbReference type="InterPro" id="IPR025866">
    <property type="entry name" value="PolyA_pol_arg_C_dom"/>
</dbReference>
<evidence type="ECO:0000256" key="2">
    <source>
        <dbReference type="ARBA" id="ARBA00022679"/>
    </source>
</evidence>
<dbReference type="GO" id="GO:1990817">
    <property type="term" value="F:poly(A) RNA polymerase activity"/>
    <property type="evidence" value="ECO:0007669"/>
    <property type="project" value="UniProtKB-UniRule"/>
</dbReference>
<dbReference type="InterPro" id="IPR010206">
    <property type="entry name" value="PolA_pol_I"/>
</dbReference>
<dbReference type="Pfam" id="PF12626">
    <property type="entry name" value="PolyA_pol_arg_C"/>
    <property type="match status" value="1"/>
</dbReference>
<dbReference type="PANTHER" id="PTHR43051:SF1">
    <property type="entry name" value="POLYNUCLEOTIDE ADENYLYLTRANSFERASE FAMILY PROTEIN"/>
    <property type="match status" value="1"/>
</dbReference>
<feature type="compositionally biased region" description="Basic residues" evidence="9">
    <location>
        <begin position="434"/>
        <end position="444"/>
    </location>
</feature>
<dbReference type="AlphaFoldDB" id="A0A1I1IEI2"/>
<name>A0A1I1IEI2_9GAMM</name>
<protein>
    <recommendedName>
        <fullName evidence="7">Poly(A) polymerase I</fullName>
        <shortName evidence="7">PAP I</shortName>
        <ecNumber evidence="7">2.7.7.19</ecNumber>
    </recommendedName>
</protein>
<keyword evidence="5 7" id="KW-0694">RNA-binding</keyword>
<evidence type="ECO:0000313" key="14">
    <source>
        <dbReference type="Proteomes" id="UP000199058"/>
    </source>
</evidence>
<evidence type="ECO:0000256" key="1">
    <source>
        <dbReference type="ARBA" id="ARBA00022664"/>
    </source>
</evidence>
<dbReference type="SUPFAM" id="SSF81891">
    <property type="entry name" value="Poly A polymerase C-terminal region-like"/>
    <property type="match status" value="1"/>
</dbReference>
<evidence type="ECO:0000256" key="7">
    <source>
        <dbReference type="HAMAP-Rule" id="MF_00957"/>
    </source>
</evidence>
<dbReference type="GO" id="GO:0043633">
    <property type="term" value="P:polyadenylation-dependent RNA catabolic process"/>
    <property type="evidence" value="ECO:0007669"/>
    <property type="project" value="InterPro"/>
</dbReference>
<evidence type="ECO:0000259" key="11">
    <source>
        <dbReference type="Pfam" id="PF12626"/>
    </source>
</evidence>
<dbReference type="Pfam" id="PF01743">
    <property type="entry name" value="PolyA_pol"/>
    <property type="match status" value="1"/>
</dbReference>
<dbReference type="EC" id="2.7.7.19" evidence="7"/>
<gene>
    <name evidence="7" type="primary">pcnB</name>
    <name evidence="13" type="ORF">SAMN05660443_2362</name>
</gene>
<feature type="active site" evidence="7">
    <location>
        <position position="76"/>
    </location>
</feature>
<comment type="similarity">
    <text evidence="7 8">Belongs to the tRNA nucleotidyltransferase/poly(A) polymerase family.</text>
</comment>
<dbReference type="InterPro" id="IPR032828">
    <property type="entry name" value="PolyA_RNA-bd"/>
</dbReference>
<dbReference type="EMBL" id="FOLH01000004">
    <property type="protein sequence ID" value="SFC34092.1"/>
    <property type="molecule type" value="Genomic_DNA"/>
</dbReference>
<dbReference type="Gene3D" id="1.10.3090.10">
    <property type="entry name" value="cca-adding enzyme, domain 2"/>
    <property type="match status" value="1"/>
</dbReference>
<feature type="domain" description="Poly A polymerase head" evidence="10">
    <location>
        <begin position="56"/>
        <end position="185"/>
    </location>
</feature>
<keyword evidence="1 7" id="KW-0507">mRNA processing</keyword>
<dbReference type="NCBIfam" id="TIGR01942">
    <property type="entry name" value="pcnB"/>
    <property type="match status" value="1"/>
</dbReference>
<feature type="domain" description="Polymerase A arginine-rich C-terminal" evidence="11">
    <location>
        <begin position="327"/>
        <end position="442"/>
    </location>
</feature>
<comment type="function">
    <text evidence="7">Adds poly(A) tail to the 3' end of many RNAs, which usually targets these RNAs for decay. Plays a significant role in the global control of gene expression, through influencing the rate of transcript degradation, and in the general RNA quality control.</text>
</comment>
<keyword evidence="6 7" id="KW-0804">Transcription</keyword>
<comment type="catalytic activity">
    <reaction evidence="7">
        <text>RNA(n) + ATP = RNA(n)-3'-adenine ribonucleotide + diphosphate</text>
        <dbReference type="Rhea" id="RHEA:11332"/>
        <dbReference type="Rhea" id="RHEA-COMP:14527"/>
        <dbReference type="Rhea" id="RHEA-COMP:17347"/>
        <dbReference type="ChEBI" id="CHEBI:30616"/>
        <dbReference type="ChEBI" id="CHEBI:33019"/>
        <dbReference type="ChEBI" id="CHEBI:140395"/>
        <dbReference type="ChEBI" id="CHEBI:173115"/>
        <dbReference type="EC" id="2.7.7.19"/>
    </reaction>
</comment>
<dbReference type="InterPro" id="IPR043519">
    <property type="entry name" value="NT_sf"/>
</dbReference>
<dbReference type="SUPFAM" id="SSF81301">
    <property type="entry name" value="Nucleotidyltransferase"/>
    <property type="match status" value="1"/>
</dbReference>
<dbReference type="HAMAP" id="MF_00957">
    <property type="entry name" value="PolyA_pol"/>
    <property type="match status" value="1"/>
</dbReference>
<proteinExistence type="inferred from homology"/>
<evidence type="ECO:0000256" key="4">
    <source>
        <dbReference type="ARBA" id="ARBA00022840"/>
    </source>
</evidence>
<feature type="active site" evidence="7">
    <location>
        <position position="74"/>
    </location>
</feature>
<dbReference type="Proteomes" id="UP000199058">
    <property type="component" value="Unassembled WGS sequence"/>
</dbReference>
<keyword evidence="4 7" id="KW-0067">ATP-binding</keyword>
<keyword evidence="14" id="KW-1185">Reference proteome</keyword>
<feature type="region of interest" description="Disordered" evidence="9">
    <location>
        <begin position="425"/>
        <end position="450"/>
    </location>
</feature>
<sequence length="450" mass="51808">MLKGFTRFLSNRLKRSAEPEPQQQILTRAEHPISRSEIHEGALKVLYRLHKSGHQAYLVGGCIRDRLLGKNPKDFDVATDATPEEVNQLFRNSRIIGRRFRIVHVRFGREIIEVTTFRGQANTQNSAHHKQSEAGMLLRDNVWGNIEEDAARRDFTINALYYSIADFSVYDFTGGLNDLENRQLRLIGDPETRYREDPVRMLRAIRFMAKLDFELEAATAAPIREHAELLLQVPPARLFDEVLKLFLSGDALKTFHLLQDYQLFGMLFPASHEAFKTQPTAQALVEQALANTDKRIREQRPVTPAFLYAALLWPGLQQIWEDLQKRGTPPFPAMQQAGNRLLQRQSQHITIPKRFAFPMREIWDLQLKLPKRRGKQAWKLLSEPRFRAGYDFLLLRETAGEATEGLAAWWTEFQATDEAGQQTLLNQLGPAPKTTRRRRPRKAKPATPKS</sequence>
<keyword evidence="2 7" id="KW-0808">Transferase</keyword>
<dbReference type="RefSeq" id="WP_091963816.1">
    <property type="nucleotide sequence ID" value="NZ_FOLH01000004.1"/>
</dbReference>
<dbReference type="GO" id="GO:0005524">
    <property type="term" value="F:ATP binding"/>
    <property type="evidence" value="ECO:0007669"/>
    <property type="project" value="UniProtKB-UniRule"/>
</dbReference>
<dbReference type="GO" id="GO:0006397">
    <property type="term" value="P:mRNA processing"/>
    <property type="evidence" value="ECO:0007669"/>
    <property type="project" value="UniProtKB-KW"/>
</dbReference>
<organism evidence="13 14">
    <name type="scientific">Marinospirillum celere</name>
    <dbReference type="NCBI Taxonomy" id="1122252"/>
    <lineage>
        <taxon>Bacteria</taxon>
        <taxon>Pseudomonadati</taxon>
        <taxon>Pseudomonadota</taxon>
        <taxon>Gammaproteobacteria</taxon>
        <taxon>Oceanospirillales</taxon>
        <taxon>Oceanospirillaceae</taxon>
        <taxon>Marinospirillum</taxon>
    </lineage>
</organism>
<reference evidence="13 14" key="1">
    <citation type="submission" date="2016-10" db="EMBL/GenBank/DDBJ databases">
        <authorList>
            <person name="de Groot N.N."/>
        </authorList>
    </citation>
    <scope>NUCLEOTIDE SEQUENCE [LARGE SCALE GENOMIC DNA]</scope>
    <source>
        <strain evidence="13 14">DSM 18438</strain>
    </source>
</reference>
<evidence type="ECO:0000313" key="13">
    <source>
        <dbReference type="EMBL" id="SFC34092.1"/>
    </source>
</evidence>
<dbReference type="InterPro" id="IPR002646">
    <property type="entry name" value="PolA_pol_head_dom"/>
</dbReference>
<evidence type="ECO:0000256" key="6">
    <source>
        <dbReference type="ARBA" id="ARBA00023163"/>
    </source>
</evidence>
<dbReference type="Pfam" id="PF12627">
    <property type="entry name" value="PolyA_pol_RNAbd"/>
    <property type="match status" value="1"/>
</dbReference>
<dbReference type="Gene3D" id="3.30.460.10">
    <property type="entry name" value="Beta Polymerase, domain 2"/>
    <property type="match status" value="1"/>
</dbReference>
<accession>A0A1I1IEI2</accession>
<dbReference type="PANTHER" id="PTHR43051">
    <property type="entry name" value="POLYNUCLEOTIDE ADENYLYLTRANSFERASE FAMILY PROTEIN"/>
    <property type="match status" value="1"/>
</dbReference>
<feature type="active site" evidence="7">
    <location>
        <position position="154"/>
    </location>
</feature>
<evidence type="ECO:0000259" key="10">
    <source>
        <dbReference type="Pfam" id="PF01743"/>
    </source>
</evidence>
<evidence type="ECO:0000256" key="8">
    <source>
        <dbReference type="RuleBase" id="RU003953"/>
    </source>
</evidence>
<evidence type="ECO:0000259" key="12">
    <source>
        <dbReference type="Pfam" id="PF12627"/>
    </source>
</evidence>
<dbReference type="STRING" id="1122252.SAMN05660443_2362"/>
<evidence type="ECO:0000256" key="9">
    <source>
        <dbReference type="SAM" id="MobiDB-lite"/>
    </source>
</evidence>